<keyword evidence="3" id="KW-1185">Reference proteome</keyword>
<evidence type="ECO:0008006" key="4">
    <source>
        <dbReference type="Google" id="ProtNLM"/>
    </source>
</evidence>
<name>A0AAE3H231_9BACT</name>
<accession>A0AAE3H231</accession>
<sequence>MKKISTFILMAILPLFAEAQTAAEVINKFLAAVGGEDKISSINTFQYKRAYKANAATDFNEEVTIASDENKFSRKKSILDRDFYYVLNGNAGWLKIPMGSRDKAPSYTTKDLNDKEKGDLMLEVKDGLMPFYNFEDKGYKLVGSVVDATVEGANTSKLTLEKTGIKREYFFDKSNGMLVREVWIINGVTHTLDHKKYADTKLGVKLPVESTYINTKDKKATAVSTEWVLENPTQGVSFIK</sequence>
<evidence type="ECO:0000256" key="1">
    <source>
        <dbReference type="SAM" id="SignalP"/>
    </source>
</evidence>
<evidence type="ECO:0000313" key="2">
    <source>
        <dbReference type="EMBL" id="MCP9762860.1"/>
    </source>
</evidence>
<dbReference type="Proteomes" id="UP001204144">
    <property type="component" value="Unassembled WGS sequence"/>
</dbReference>
<evidence type="ECO:0000313" key="3">
    <source>
        <dbReference type="Proteomes" id="UP001204144"/>
    </source>
</evidence>
<comment type="caution">
    <text evidence="2">The sequence shown here is derived from an EMBL/GenBank/DDBJ whole genome shotgun (WGS) entry which is preliminary data.</text>
</comment>
<proteinExistence type="predicted"/>
<keyword evidence="1" id="KW-0732">Signal</keyword>
<dbReference type="AlphaFoldDB" id="A0AAE3H231"/>
<feature type="chain" id="PRO_5042156990" description="Outer membrane lipoprotein-sorting protein" evidence="1">
    <location>
        <begin position="20"/>
        <end position="240"/>
    </location>
</feature>
<gene>
    <name evidence="2" type="ORF">EGI31_07815</name>
</gene>
<dbReference type="EMBL" id="RJUF01000016">
    <property type="protein sequence ID" value="MCP9762860.1"/>
    <property type="molecule type" value="Genomic_DNA"/>
</dbReference>
<feature type="signal peptide" evidence="1">
    <location>
        <begin position="1"/>
        <end position="19"/>
    </location>
</feature>
<organism evidence="2 3">
    <name type="scientific">Lacihabitans soyangensis</name>
    <dbReference type="NCBI Taxonomy" id="869394"/>
    <lineage>
        <taxon>Bacteria</taxon>
        <taxon>Pseudomonadati</taxon>
        <taxon>Bacteroidota</taxon>
        <taxon>Cytophagia</taxon>
        <taxon>Cytophagales</taxon>
        <taxon>Leadbetterellaceae</taxon>
        <taxon>Lacihabitans</taxon>
    </lineage>
</organism>
<dbReference type="RefSeq" id="WP_255036638.1">
    <property type="nucleotide sequence ID" value="NZ_RJUF01000016.1"/>
</dbReference>
<protein>
    <recommendedName>
        <fullName evidence="4">Outer membrane lipoprotein-sorting protein</fullName>
    </recommendedName>
</protein>
<reference evidence="2 3" key="1">
    <citation type="submission" date="2018-11" db="EMBL/GenBank/DDBJ databases">
        <title>Novel bacteria species description.</title>
        <authorList>
            <person name="Han J.-H."/>
        </authorList>
    </citation>
    <scope>NUCLEOTIDE SEQUENCE [LARGE SCALE GENOMIC DNA]</scope>
    <source>
        <strain evidence="2 3">KCTC23259</strain>
    </source>
</reference>